<name>A0A3B0W609_9ZZZZ</name>
<accession>A0A3B0W609</accession>
<dbReference type="InterPro" id="IPR011059">
    <property type="entry name" value="Metal-dep_hydrolase_composite"/>
</dbReference>
<evidence type="ECO:0000256" key="2">
    <source>
        <dbReference type="ARBA" id="ARBA00022801"/>
    </source>
</evidence>
<dbReference type="InterPro" id="IPR023512">
    <property type="entry name" value="Deaminase_MtaD/DadD"/>
</dbReference>
<dbReference type="SUPFAM" id="SSF51338">
    <property type="entry name" value="Composite domain of metallo-dependent hydrolases"/>
    <property type="match status" value="1"/>
</dbReference>
<dbReference type="AlphaFoldDB" id="A0A3B0W609"/>
<dbReference type="Pfam" id="PF01979">
    <property type="entry name" value="Amidohydro_1"/>
    <property type="match status" value="1"/>
</dbReference>
<dbReference type="InterPro" id="IPR032466">
    <property type="entry name" value="Metal_Hydrolase"/>
</dbReference>
<dbReference type="FunFam" id="3.20.20.140:FF:000014">
    <property type="entry name" value="5-methylthioadenosine/S-adenosylhomocysteine deaminase"/>
    <property type="match status" value="1"/>
</dbReference>
<organism evidence="5">
    <name type="scientific">hydrothermal vent metagenome</name>
    <dbReference type="NCBI Taxonomy" id="652676"/>
    <lineage>
        <taxon>unclassified sequences</taxon>
        <taxon>metagenomes</taxon>
        <taxon>ecological metagenomes</taxon>
    </lineage>
</organism>
<dbReference type="InterPro" id="IPR006680">
    <property type="entry name" value="Amidohydro-rel"/>
</dbReference>
<dbReference type="PANTHER" id="PTHR43794:SF11">
    <property type="entry name" value="AMIDOHYDROLASE-RELATED DOMAIN-CONTAINING PROTEIN"/>
    <property type="match status" value="1"/>
</dbReference>
<dbReference type="EMBL" id="UOEY01000067">
    <property type="protein sequence ID" value="VAW39074.1"/>
    <property type="molecule type" value="Genomic_DNA"/>
</dbReference>
<dbReference type="CDD" id="cd01298">
    <property type="entry name" value="ATZ_TRZ_like"/>
    <property type="match status" value="1"/>
</dbReference>
<reference evidence="5" key="1">
    <citation type="submission" date="2018-06" db="EMBL/GenBank/DDBJ databases">
        <authorList>
            <person name="Zhirakovskaya E."/>
        </authorList>
    </citation>
    <scope>NUCLEOTIDE SEQUENCE</scope>
</reference>
<dbReference type="Gene3D" id="3.20.20.140">
    <property type="entry name" value="Metal-dependent hydrolases"/>
    <property type="match status" value="1"/>
</dbReference>
<evidence type="ECO:0000256" key="3">
    <source>
        <dbReference type="ARBA" id="ARBA00022833"/>
    </source>
</evidence>
<protein>
    <submittedName>
        <fullName evidence="5">S-adenosylhomocysteine deaminase Methylthioadenosine deaminase</fullName>
        <ecNumber evidence="5">3.5.4.28</ecNumber>
    </submittedName>
</protein>
<dbReference type="HAMAP" id="MF_01281">
    <property type="entry name" value="MTA_SAH_deamin"/>
    <property type="match status" value="1"/>
</dbReference>
<dbReference type="Gene3D" id="2.30.40.10">
    <property type="entry name" value="Urease, subunit C, domain 1"/>
    <property type="match status" value="1"/>
</dbReference>
<keyword evidence="3" id="KW-0862">Zinc</keyword>
<dbReference type="PANTHER" id="PTHR43794">
    <property type="entry name" value="AMINOHYDROLASE SSNA-RELATED"/>
    <property type="match status" value="1"/>
</dbReference>
<sequence length="445" mass="48421">MTAQSADLVVIGRYLLTLDDQDTIIEGGGIAVEGDHVLEIGTGQELLEKYPGATTICEEHGLIMPGLINTHTHAAMACFRGLADDLPLMQWLQDYIFPVETRLTGEIVYNSTLLSLCEMIKSGTTSFCDMYLFAADVARAVEQSGMRAWIGEVLYNFPSPNYGELANGFIYTEELLGQYHGHPLITVTVDPHSVYTCSPGLLQRLGTLAEQKNALYVIHLAENQDEVNTCQERYHCSPVQHLESLGLLNERVVAAHCVMITDDEIHLLAERGVKVSHCQESNMKLASGTAPVVKMLEAGIVVGIGTDGSASNNDVDMFGEMNTVAKVHKVARMDPTAMDARTTLRAATRGGADVLAAGRQVGSLEAGKKADLIVLDLNQPHLTPLYNPVSHLVYAARGSDVIHSVINGRVVMRNRQLTTLDEPAILAEMHGISEHISEQIKNLNP</sequence>
<keyword evidence="1" id="KW-0479">Metal-binding</keyword>
<dbReference type="GO" id="GO:0046872">
    <property type="term" value="F:metal ion binding"/>
    <property type="evidence" value="ECO:0007669"/>
    <property type="project" value="UniProtKB-KW"/>
</dbReference>
<dbReference type="InterPro" id="IPR050287">
    <property type="entry name" value="MTA/SAH_deaminase"/>
</dbReference>
<gene>
    <name evidence="5" type="ORF">MNBD_DELTA04-1027</name>
</gene>
<dbReference type="GO" id="GO:0050270">
    <property type="term" value="F:S-adenosylhomocysteine deaminase activity"/>
    <property type="evidence" value="ECO:0007669"/>
    <property type="project" value="UniProtKB-EC"/>
</dbReference>
<evidence type="ECO:0000313" key="5">
    <source>
        <dbReference type="EMBL" id="VAW39074.1"/>
    </source>
</evidence>
<dbReference type="EC" id="3.5.4.28" evidence="5"/>
<evidence type="ECO:0000259" key="4">
    <source>
        <dbReference type="Pfam" id="PF01979"/>
    </source>
</evidence>
<keyword evidence="2 5" id="KW-0378">Hydrolase</keyword>
<dbReference type="SUPFAM" id="SSF51556">
    <property type="entry name" value="Metallo-dependent hydrolases"/>
    <property type="match status" value="1"/>
</dbReference>
<evidence type="ECO:0000256" key="1">
    <source>
        <dbReference type="ARBA" id="ARBA00022723"/>
    </source>
</evidence>
<proteinExistence type="inferred from homology"/>
<feature type="domain" description="Amidohydrolase-related" evidence="4">
    <location>
        <begin position="63"/>
        <end position="411"/>
    </location>
</feature>